<sequence length="99" mass="9980">MKRILESMAGQAIIVACLAFVFSFSLSVSVLAATTVGNNVAVGGTLDVTGITTLTAALVANGAVTLGDSVGDSITITGKLGTIYVSDGSTTFINTWRGH</sequence>
<proteinExistence type="predicted"/>
<dbReference type="STRING" id="1619048.UU49_C0026G0011"/>
<evidence type="ECO:0000256" key="1">
    <source>
        <dbReference type="SAM" id="SignalP"/>
    </source>
</evidence>
<dbReference type="PROSITE" id="PS51257">
    <property type="entry name" value="PROKAR_LIPOPROTEIN"/>
    <property type="match status" value="1"/>
</dbReference>
<comment type="caution">
    <text evidence="2">The sequence shown here is derived from an EMBL/GenBank/DDBJ whole genome shotgun (WGS) entry which is preliminary data.</text>
</comment>
<dbReference type="Proteomes" id="UP000034108">
    <property type="component" value="Unassembled WGS sequence"/>
</dbReference>
<feature type="chain" id="PRO_5002534938" evidence="1">
    <location>
        <begin position="33"/>
        <end position="99"/>
    </location>
</feature>
<dbReference type="AlphaFoldDB" id="A0A0G0VDE2"/>
<feature type="signal peptide" evidence="1">
    <location>
        <begin position="1"/>
        <end position="32"/>
    </location>
</feature>
<gene>
    <name evidence="2" type="ORF">UU49_C0026G0011</name>
</gene>
<accession>A0A0G0VDE2</accession>
<name>A0A0G0VDE2_9BACT</name>
<dbReference type="EMBL" id="LCAV01000026">
    <property type="protein sequence ID" value="KKR97656.1"/>
    <property type="molecule type" value="Genomic_DNA"/>
</dbReference>
<keyword evidence="1" id="KW-0732">Signal</keyword>
<evidence type="ECO:0000313" key="2">
    <source>
        <dbReference type="EMBL" id="KKR97656.1"/>
    </source>
</evidence>
<protein>
    <submittedName>
        <fullName evidence="2">Uncharacterized protein</fullName>
    </submittedName>
</protein>
<evidence type="ECO:0000313" key="3">
    <source>
        <dbReference type="Proteomes" id="UP000034108"/>
    </source>
</evidence>
<organism evidence="2 3">
    <name type="scientific">Candidatus Magasanikbacteria bacterium GW2011_GWC2_41_17</name>
    <dbReference type="NCBI Taxonomy" id="1619048"/>
    <lineage>
        <taxon>Bacteria</taxon>
        <taxon>Candidatus Magasanikiibacteriota</taxon>
    </lineage>
</organism>
<reference evidence="2 3" key="1">
    <citation type="journal article" date="2015" name="Nature">
        <title>rRNA introns, odd ribosomes, and small enigmatic genomes across a large radiation of phyla.</title>
        <authorList>
            <person name="Brown C.T."/>
            <person name="Hug L.A."/>
            <person name="Thomas B.C."/>
            <person name="Sharon I."/>
            <person name="Castelle C.J."/>
            <person name="Singh A."/>
            <person name="Wilkins M.J."/>
            <person name="Williams K.H."/>
            <person name="Banfield J.F."/>
        </authorList>
    </citation>
    <scope>NUCLEOTIDE SEQUENCE [LARGE SCALE GENOMIC DNA]</scope>
</reference>